<dbReference type="PANTHER" id="PTHR13298">
    <property type="entry name" value="CYTOSOLIC REGULATOR PIANISSIMO"/>
    <property type="match status" value="1"/>
</dbReference>
<feature type="compositionally biased region" description="Acidic residues" evidence="2">
    <location>
        <begin position="212"/>
        <end position="227"/>
    </location>
</feature>
<protein>
    <recommendedName>
        <fullName evidence="8">REM-1 domain-containing protein</fullName>
    </recommendedName>
</protein>
<dbReference type="Pfam" id="PF14666">
    <property type="entry name" value="RICTOR_M"/>
    <property type="match status" value="1"/>
</dbReference>
<dbReference type="InterPro" id="IPR028267">
    <property type="entry name" value="Pianissimo_N"/>
</dbReference>
<comment type="similarity">
    <text evidence="1">Belongs to the RICTOR family.</text>
</comment>
<dbReference type="Pfam" id="PF14668">
    <property type="entry name" value="RICTOR_V"/>
    <property type="match status" value="1"/>
</dbReference>
<feature type="domain" description="Rapamycin-insensitive companion of mTOR" evidence="5">
    <location>
        <begin position="1112"/>
        <end position="1184"/>
    </location>
</feature>
<dbReference type="SUPFAM" id="SSF48371">
    <property type="entry name" value="ARM repeat"/>
    <property type="match status" value="1"/>
</dbReference>
<feature type="domain" description="Rapamycin-insensitive companion of mTOR N-terminal" evidence="4">
    <location>
        <begin position="286"/>
        <end position="630"/>
    </location>
</feature>
<dbReference type="InterPro" id="IPR016024">
    <property type="entry name" value="ARM-type_fold"/>
</dbReference>
<evidence type="ECO:0000256" key="1">
    <source>
        <dbReference type="ARBA" id="ARBA00008878"/>
    </source>
</evidence>
<dbReference type="SMART" id="SM01307">
    <property type="entry name" value="RICTOR_M"/>
    <property type="match status" value="1"/>
</dbReference>
<name>A0A7H9HS51_9SACH</name>
<evidence type="ECO:0008006" key="8">
    <source>
        <dbReference type="Google" id="ProtNLM"/>
    </source>
</evidence>
<evidence type="ECO:0000259" key="4">
    <source>
        <dbReference type="SMART" id="SM01308"/>
    </source>
</evidence>
<evidence type="ECO:0000256" key="2">
    <source>
        <dbReference type="SAM" id="MobiDB-lite"/>
    </source>
</evidence>
<dbReference type="InterPro" id="IPR029452">
    <property type="entry name" value="RICTOR_V"/>
</dbReference>
<feature type="region of interest" description="Disordered" evidence="2">
    <location>
        <begin position="150"/>
        <end position="245"/>
    </location>
</feature>
<feature type="region of interest" description="Disordered" evidence="2">
    <location>
        <begin position="49"/>
        <end position="70"/>
    </location>
</feature>
<dbReference type="OrthoDB" id="271111at2759"/>
<feature type="domain" description="Rapamycin-insensitive companion of mTOR middle" evidence="3">
    <location>
        <begin position="695"/>
        <end position="920"/>
    </location>
</feature>
<gene>
    <name evidence="6" type="ORF">HG537_0B05520</name>
</gene>
<evidence type="ECO:0000259" key="3">
    <source>
        <dbReference type="SMART" id="SM01307"/>
    </source>
</evidence>
<evidence type="ECO:0000313" key="7">
    <source>
        <dbReference type="Proteomes" id="UP000510647"/>
    </source>
</evidence>
<dbReference type="Proteomes" id="UP000510647">
    <property type="component" value="Chromosome 2"/>
</dbReference>
<sequence>MSSTKGTPSDDRFRSRFDTTISDGVMIGNNNGGNKRNRQNLVLSTSFVSTQKLGNGPTSPASPLQARRPRTSVSKALLALRNEINELQQQLAQARKGKENAERIRDSATSEIYKGTYSTDHLHKHSMRIRANSQIRDMDKVIRKLERQIGDLKHQHEQSKRFKDQGKLPDRLQVKISNHGSLENLGQSNSSVSTFGNGDTAVSNIDYVADERDQEDEEDEEDEDDEVEFKPAHKNDEARSLGGSSVRISSATSTTFNASHIETATWLVSDYMQSLQDTSLSPGLVLKKANGLVSLLKEQPEIRKNLVLHSFMPSIQALLLSGDKIIAAAAYRVCRYLITDASFVQWLLQLHFDAFIVVSLAKDNAYHVEREQALKFVRAFIDINARIPKEILQAVISCIEKQDDRLKHAALETLLELCFIAPDVVNDCQGMRVLEVALRDYSHFPVASIILDTVLQLMSSTSTRQYVLKDFNISVLITVFSDTNSKASYQLERMRNASLLLAKALKDYNGLMLFSMDNFKPLKALLSFFQIPFCAQYLIDVFLDVLRIKKIFYKDPKGSFDLVPSQFVEESILVNQHTALLVLILHHSGFVEQMMKLIDKNEDNDIRTMLISKVRYLLSEFLNLAMNLLGMNVSFANEVAPPCKAALYEEAFEFCKMSSNVNKSRNTLGMAGIDYHENVKNFSQNIKDSTMGRKVDDLKFRKMVYDSKVLQTKDFSKWNWNLILELVEGPLRNVKHLDELARSTKFIRRLLVFYRPLRMRFSAINKGTRQSQKYVEVGCHFFRMLTATEVGMKILMDDTKIISQLASLLYRAMEGHTSGNIINSNTLDTKLISGYFKFIGVLTQSSNGIMVLKRWNFFTVFYKMFECDSPLSLRFLQLTLPELGLKYSGHCKTIIGKALVISDEDIRVRATGDLADKLKEVSDFNIQTSGNFGIIHDRKSLQRYVIDMLTRQLYDLSPKVVAAADQALYDCIMAEECTQETISSLRTSLKQMVFIRSPLLFELLGTPYGFQLLNSIDFVEAERRSWLESKNREFVSYIEGFLTTDDYSPSSHASHRDHQIKRLPQHFYGSLAKTEDGIALISKGGDLLTFINTIKKYTSDADAQKPEDEDQAMDVKSALWCVGYIGSTTLGIGLLDNFEVVNEIIKISYQASETTVRFTAFFVLGLMSRTQEGCEILDEMGWCCCLNVQGNPMGITYPKRLDKFLSFNEKPWSMQGNYQEEMIEFDAMHGELVGEVQPINFNLDLLLTEKDMIDNPLNDDTMEEPTINAENVLLQEQTYKTKQLHTTEEDRVLNEILEAVSQLGNHILSNNAIKEITEMNHRYGPKLFESEIVFFKIMEMMAQFRFKPHVRKFLCGLFINEKALENVIRHDKKRP</sequence>
<feature type="compositionally biased region" description="Polar residues" evidence="2">
    <location>
        <begin position="175"/>
        <end position="203"/>
    </location>
</feature>
<evidence type="ECO:0000259" key="5">
    <source>
        <dbReference type="SMART" id="SM01310"/>
    </source>
</evidence>
<evidence type="ECO:0000313" key="6">
    <source>
        <dbReference type="EMBL" id="QLQ79205.1"/>
    </source>
</evidence>
<feature type="compositionally biased region" description="Basic and acidic residues" evidence="2">
    <location>
        <begin position="150"/>
        <end position="173"/>
    </location>
</feature>
<dbReference type="Gene3D" id="1.25.10.10">
    <property type="entry name" value="Leucine-rich Repeat Variant"/>
    <property type="match status" value="1"/>
</dbReference>
<organism evidence="6 7">
    <name type="scientific">Torulaspora globosa</name>
    <dbReference type="NCBI Taxonomy" id="48254"/>
    <lineage>
        <taxon>Eukaryota</taxon>
        <taxon>Fungi</taxon>
        <taxon>Dikarya</taxon>
        <taxon>Ascomycota</taxon>
        <taxon>Saccharomycotina</taxon>
        <taxon>Saccharomycetes</taxon>
        <taxon>Saccharomycetales</taxon>
        <taxon>Saccharomycetaceae</taxon>
        <taxon>Torulaspora</taxon>
    </lineage>
</organism>
<dbReference type="InterPro" id="IPR028268">
    <property type="entry name" value="Pianissimo_fam"/>
</dbReference>
<dbReference type="SMART" id="SM01310">
    <property type="entry name" value="RICTOR_V"/>
    <property type="match status" value="1"/>
</dbReference>
<dbReference type="Pfam" id="PF14664">
    <property type="entry name" value="RICTOR_N"/>
    <property type="match status" value="1"/>
</dbReference>
<dbReference type="SMART" id="SM01308">
    <property type="entry name" value="RICTOR_N"/>
    <property type="match status" value="1"/>
</dbReference>
<accession>A0A7H9HS51</accession>
<dbReference type="InterPro" id="IPR029451">
    <property type="entry name" value="RICTOR_M"/>
</dbReference>
<dbReference type="InterPro" id="IPR011989">
    <property type="entry name" value="ARM-like"/>
</dbReference>
<feature type="compositionally biased region" description="Polar residues" evidence="2">
    <location>
        <begin position="49"/>
        <end position="62"/>
    </location>
</feature>
<reference evidence="6 7" key="1">
    <citation type="submission" date="2020-06" db="EMBL/GenBank/DDBJ databases">
        <title>The yeast mating-type switching endonuclease HO is a domesticated member of an unorthodox homing genetic element family.</title>
        <authorList>
            <person name="Coughlan A.Y."/>
            <person name="Lombardi L."/>
            <person name="Braun-Galleani S."/>
            <person name="Martos A.R."/>
            <person name="Galeote V."/>
            <person name="Bigey F."/>
            <person name="Dequin S."/>
            <person name="Byrne K.P."/>
            <person name="Wolfe K.H."/>
        </authorList>
    </citation>
    <scope>NUCLEOTIDE SEQUENCE [LARGE SCALE GENOMIC DNA]</scope>
    <source>
        <strain evidence="6 7">CBS2947</strain>
    </source>
</reference>
<keyword evidence="7" id="KW-1185">Reference proteome</keyword>
<dbReference type="GO" id="GO:0031932">
    <property type="term" value="C:TORC2 complex"/>
    <property type="evidence" value="ECO:0007669"/>
    <property type="project" value="InterPro"/>
</dbReference>
<proteinExistence type="inferred from homology"/>
<dbReference type="GO" id="GO:0038203">
    <property type="term" value="P:TORC2 signaling"/>
    <property type="evidence" value="ECO:0007669"/>
    <property type="project" value="TreeGrafter"/>
</dbReference>
<dbReference type="SMART" id="SM01303">
    <property type="entry name" value="RasGEF_N_2"/>
    <property type="match status" value="1"/>
</dbReference>
<dbReference type="Pfam" id="PF14663">
    <property type="entry name" value="RasGEF_N_2"/>
    <property type="match status" value="1"/>
</dbReference>
<dbReference type="InterPro" id="IPR029453">
    <property type="entry name" value="Rictor_IV"/>
</dbReference>
<dbReference type="PANTHER" id="PTHR13298:SF11">
    <property type="entry name" value="RAPAMYCIN-INSENSITIVE COMPANION OF MTOR"/>
    <property type="match status" value="1"/>
</dbReference>
<feature type="compositionally biased region" description="Basic and acidic residues" evidence="2">
    <location>
        <begin position="228"/>
        <end position="239"/>
    </location>
</feature>
<dbReference type="EMBL" id="CP059268">
    <property type="protein sequence ID" value="QLQ79205.1"/>
    <property type="molecule type" value="Genomic_DNA"/>
</dbReference>